<gene>
    <name evidence="3" type="ORF">RGR602_PC00182</name>
</gene>
<reference evidence="3 4" key="1">
    <citation type="submission" date="2013-11" db="EMBL/GenBank/DDBJ databases">
        <title>Complete genome sequence of Rhizobium gallicum bv. gallicum R602.</title>
        <authorList>
            <person name="Bustos P."/>
            <person name="Santamaria R.I."/>
            <person name="Lozano L."/>
            <person name="Acosta J.L."/>
            <person name="Ormeno-Orrillo E."/>
            <person name="Rogel M.A."/>
            <person name="Romero D."/>
            <person name="Cevallos M.A."/>
            <person name="Martinez-Romero E."/>
            <person name="Gonzalez V."/>
        </authorList>
    </citation>
    <scope>NUCLEOTIDE SEQUENCE [LARGE SCALE GENOMIC DNA]</scope>
    <source>
        <strain evidence="3 4">R602</strain>
        <plasmid evidence="3 4">pRgalR602c</plasmid>
    </source>
</reference>
<dbReference type="InterPro" id="IPR007712">
    <property type="entry name" value="RelE/ParE_toxin"/>
</dbReference>
<dbReference type="HOGENOM" id="CLU_147162_4_0_5"/>
<geneLocation type="plasmid" evidence="3 4">
    <name>pRgalR602c</name>
</geneLocation>
<keyword evidence="4" id="KW-1185">Reference proteome</keyword>
<dbReference type="Pfam" id="PF05016">
    <property type="entry name" value="ParE_toxin"/>
    <property type="match status" value="1"/>
</dbReference>
<protein>
    <submittedName>
        <fullName evidence="3">Toxin-antitoxin system toxin RelE/ParE family protein</fullName>
    </submittedName>
</protein>
<evidence type="ECO:0000313" key="3">
    <source>
        <dbReference type="EMBL" id="AJD44229.1"/>
    </source>
</evidence>
<evidence type="ECO:0000313" key="4">
    <source>
        <dbReference type="Proteomes" id="UP000031368"/>
    </source>
</evidence>
<dbReference type="EMBL" id="CP006880">
    <property type="protein sequence ID" value="AJD44229.1"/>
    <property type="molecule type" value="Genomic_DNA"/>
</dbReference>
<dbReference type="InterPro" id="IPR051803">
    <property type="entry name" value="TA_system_RelE-like_toxin"/>
</dbReference>
<organism evidence="3 4">
    <name type="scientific">Rhizobium gallicum bv. gallicum R602sp</name>
    <dbReference type="NCBI Taxonomy" id="1041138"/>
    <lineage>
        <taxon>Bacteria</taxon>
        <taxon>Pseudomonadati</taxon>
        <taxon>Pseudomonadota</taxon>
        <taxon>Alphaproteobacteria</taxon>
        <taxon>Hyphomicrobiales</taxon>
        <taxon>Rhizobiaceae</taxon>
        <taxon>Rhizobium/Agrobacterium group</taxon>
        <taxon>Rhizobium</taxon>
    </lineage>
</organism>
<keyword evidence="3" id="KW-0614">Plasmid</keyword>
<dbReference type="SUPFAM" id="SSF143011">
    <property type="entry name" value="RelE-like"/>
    <property type="match status" value="1"/>
</dbReference>
<dbReference type="Proteomes" id="UP000031368">
    <property type="component" value="Plasmid pRgalR602c"/>
</dbReference>
<dbReference type="Gene3D" id="3.30.2310.20">
    <property type="entry name" value="RelE-like"/>
    <property type="match status" value="1"/>
</dbReference>
<dbReference type="InterPro" id="IPR035093">
    <property type="entry name" value="RelE/ParE_toxin_dom_sf"/>
</dbReference>
<comment type="similarity">
    <text evidence="1">Belongs to the RelE toxin family.</text>
</comment>
<evidence type="ECO:0000256" key="2">
    <source>
        <dbReference type="ARBA" id="ARBA00022649"/>
    </source>
</evidence>
<dbReference type="PANTHER" id="PTHR33755:SF6">
    <property type="entry name" value="PLASMID STABILIZATION SYSTEM PROTEIN"/>
    <property type="match status" value="1"/>
</dbReference>
<keyword evidence="2" id="KW-1277">Toxin-antitoxin system</keyword>
<accession>A0A0B4X8A0</accession>
<evidence type="ECO:0000256" key="1">
    <source>
        <dbReference type="ARBA" id="ARBA00006226"/>
    </source>
</evidence>
<name>A0A0B4X8A0_9HYPH</name>
<dbReference type="AlphaFoldDB" id="A0A0B4X8A0"/>
<sequence length="138" mass="15857">MPYRVLFAEDAERDVEDLYRFIAGRDGAEMAERILTEIERACAELEEFPARGNIPKELAGIGISEYRELHHKPWRVIYRIMGTDVVVYCVVDGRRDMQSFLERRLIRLRLAYRSSSIPTYDLPAITPPLIARGPFAGA</sequence>
<dbReference type="KEGG" id="rga:RGR602_PC00182"/>
<proteinExistence type="inferred from homology"/>
<dbReference type="PANTHER" id="PTHR33755">
    <property type="entry name" value="TOXIN PARE1-RELATED"/>
    <property type="match status" value="1"/>
</dbReference>